<dbReference type="InterPro" id="IPR052217">
    <property type="entry name" value="Mito/Peroxisomal_Carrier"/>
</dbReference>
<keyword evidence="7 9" id="KW-0472">Membrane</keyword>
<sequence>MFGGIGSSGAMKVAALLTSAQSGSEKMAPSIFSYSNLVHAVSGAVGSVVAITVFYPLDTVRTRLQVDDHRRAKHAHEILADIIREEGILGLYRGWLSMAFTMLMSSFVYFYTYHGLRSSLLTPDLSPDPLTDLVIAYIAGVVNVLVTTPLWVANTRLKLQGAKLHTKAYDKASDRKYEGIRDCLEKIIQDEGFWSLWNGTAPSLMLAANPAIQFMVYEALKRYFQRAYHTAELSGMLYFIIGAIAKAGATVVTYPLQVVQSRLRAGLAKAEKAQSLLQNIMYLVKHQGVGALYKGMEAKLFQTVLTAALMFVAYEKIAAVIFRLMGLQAPPHKK</sequence>
<feature type="transmembrane region" description="Helical" evidence="11">
    <location>
        <begin position="236"/>
        <end position="256"/>
    </location>
</feature>
<evidence type="ECO:0000313" key="13">
    <source>
        <dbReference type="Proteomes" id="UP001374579"/>
    </source>
</evidence>
<keyword evidence="4 9" id="KW-0812">Transmembrane</keyword>
<keyword evidence="3 10" id="KW-0813">Transport</keyword>
<comment type="caution">
    <text evidence="12">The sequence shown here is derived from an EMBL/GenBank/DDBJ whole genome shotgun (WGS) entry which is preliminary data.</text>
</comment>
<comment type="similarity">
    <text evidence="2 10">Belongs to the mitochondrial carrier (TC 2.A.29) family.</text>
</comment>
<keyword evidence="5" id="KW-0677">Repeat</keyword>
<evidence type="ECO:0000256" key="4">
    <source>
        <dbReference type="ARBA" id="ARBA00022692"/>
    </source>
</evidence>
<evidence type="ECO:0000256" key="11">
    <source>
        <dbReference type="SAM" id="Phobius"/>
    </source>
</evidence>
<keyword evidence="13" id="KW-1185">Reference proteome</keyword>
<dbReference type="GO" id="GO:0080122">
    <property type="term" value="F:AMP transmembrane transporter activity"/>
    <property type="evidence" value="ECO:0007669"/>
    <property type="project" value="TreeGrafter"/>
</dbReference>
<feature type="transmembrane region" description="Helical" evidence="11">
    <location>
        <begin position="300"/>
        <end position="324"/>
    </location>
</feature>
<accession>A0AAN9BWC9</accession>
<dbReference type="GO" id="GO:0005778">
    <property type="term" value="C:peroxisomal membrane"/>
    <property type="evidence" value="ECO:0007669"/>
    <property type="project" value="UniProtKB-SubCell"/>
</dbReference>
<evidence type="ECO:0000256" key="5">
    <source>
        <dbReference type="ARBA" id="ARBA00022737"/>
    </source>
</evidence>
<protein>
    <submittedName>
        <fullName evidence="12">Uncharacterized protein</fullName>
    </submittedName>
</protein>
<dbReference type="GO" id="GO:0051724">
    <property type="term" value="F:NAD transmembrane transporter activity"/>
    <property type="evidence" value="ECO:0007669"/>
    <property type="project" value="TreeGrafter"/>
</dbReference>
<dbReference type="InterPro" id="IPR023395">
    <property type="entry name" value="MCP_dom_sf"/>
</dbReference>
<feature type="repeat" description="Solcar" evidence="9">
    <location>
        <begin position="233"/>
        <end position="320"/>
    </location>
</feature>
<dbReference type="Gene3D" id="1.50.40.10">
    <property type="entry name" value="Mitochondrial carrier domain"/>
    <property type="match status" value="1"/>
</dbReference>
<dbReference type="PRINTS" id="PR00926">
    <property type="entry name" value="MITOCARRIER"/>
</dbReference>
<feature type="transmembrane region" description="Helical" evidence="11">
    <location>
        <begin position="133"/>
        <end position="153"/>
    </location>
</feature>
<reference evidence="12 13" key="1">
    <citation type="submission" date="2024-02" db="EMBL/GenBank/DDBJ databases">
        <title>Chromosome-scale genome assembly of the rough periwinkle Littorina saxatilis.</title>
        <authorList>
            <person name="De Jode A."/>
            <person name="Faria R."/>
            <person name="Formenti G."/>
            <person name="Sims Y."/>
            <person name="Smith T.P."/>
            <person name="Tracey A."/>
            <person name="Wood J.M.D."/>
            <person name="Zagrodzka Z.B."/>
            <person name="Johannesson K."/>
            <person name="Butlin R.K."/>
            <person name="Leder E.H."/>
        </authorList>
    </citation>
    <scope>NUCLEOTIDE SEQUENCE [LARGE SCALE GENOMIC DNA]</scope>
    <source>
        <strain evidence="12">Snail1</strain>
        <tissue evidence="12">Muscle</tissue>
    </source>
</reference>
<dbReference type="PANTHER" id="PTHR45939">
    <property type="entry name" value="PEROXISOMAL MEMBRANE PROTEIN PMP34-RELATED"/>
    <property type="match status" value="1"/>
</dbReference>
<gene>
    <name evidence="12" type="ORF">V1264_012163</name>
</gene>
<organism evidence="12 13">
    <name type="scientific">Littorina saxatilis</name>
    <dbReference type="NCBI Taxonomy" id="31220"/>
    <lineage>
        <taxon>Eukaryota</taxon>
        <taxon>Metazoa</taxon>
        <taxon>Spiralia</taxon>
        <taxon>Lophotrochozoa</taxon>
        <taxon>Mollusca</taxon>
        <taxon>Gastropoda</taxon>
        <taxon>Caenogastropoda</taxon>
        <taxon>Littorinimorpha</taxon>
        <taxon>Littorinoidea</taxon>
        <taxon>Littorinidae</taxon>
        <taxon>Littorina</taxon>
    </lineage>
</organism>
<evidence type="ECO:0000256" key="1">
    <source>
        <dbReference type="ARBA" id="ARBA00004585"/>
    </source>
</evidence>
<dbReference type="Pfam" id="PF00153">
    <property type="entry name" value="Mito_carr"/>
    <property type="match status" value="3"/>
</dbReference>
<proteinExistence type="inferred from homology"/>
<dbReference type="EMBL" id="JBAMIC010000002">
    <property type="protein sequence ID" value="KAK7112767.1"/>
    <property type="molecule type" value="Genomic_DNA"/>
</dbReference>
<evidence type="ECO:0000256" key="2">
    <source>
        <dbReference type="ARBA" id="ARBA00006375"/>
    </source>
</evidence>
<comment type="subcellular location">
    <subcellularLocation>
        <location evidence="1">Peroxisome membrane</location>
        <topology evidence="1">Multi-pass membrane protein</topology>
    </subcellularLocation>
</comment>
<feature type="transmembrane region" description="Helical" evidence="11">
    <location>
        <begin position="94"/>
        <end position="113"/>
    </location>
</feature>
<evidence type="ECO:0000256" key="6">
    <source>
        <dbReference type="ARBA" id="ARBA00022989"/>
    </source>
</evidence>
<evidence type="ECO:0000256" key="7">
    <source>
        <dbReference type="ARBA" id="ARBA00023136"/>
    </source>
</evidence>
<keyword evidence="8" id="KW-0576">Peroxisome</keyword>
<evidence type="ECO:0000256" key="10">
    <source>
        <dbReference type="RuleBase" id="RU000488"/>
    </source>
</evidence>
<dbReference type="GO" id="GO:0015228">
    <property type="term" value="F:coenzyme A transmembrane transporter activity"/>
    <property type="evidence" value="ECO:0007669"/>
    <property type="project" value="TreeGrafter"/>
</dbReference>
<dbReference type="AlphaFoldDB" id="A0AAN9BWC9"/>
<dbReference type="GO" id="GO:0015230">
    <property type="term" value="F:FAD transmembrane transporter activity"/>
    <property type="evidence" value="ECO:0007669"/>
    <property type="project" value="TreeGrafter"/>
</dbReference>
<evidence type="ECO:0000256" key="3">
    <source>
        <dbReference type="ARBA" id="ARBA00022448"/>
    </source>
</evidence>
<feature type="transmembrane region" description="Helical" evidence="11">
    <location>
        <begin position="37"/>
        <end position="57"/>
    </location>
</feature>
<dbReference type="GO" id="GO:0005347">
    <property type="term" value="F:ATP transmembrane transporter activity"/>
    <property type="evidence" value="ECO:0007669"/>
    <property type="project" value="TreeGrafter"/>
</dbReference>
<dbReference type="FunFam" id="1.50.40.10:FF:000129">
    <property type="entry name" value="Peroxisomal membrane protein"/>
    <property type="match status" value="1"/>
</dbReference>
<dbReference type="InterPro" id="IPR018108">
    <property type="entry name" value="MCP_transmembrane"/>
</dbReference>
<name>A0AAN9BWC9_9CAEN</name>
<feature type="repeat" description="Solcar" evidence="9">
    <location>
        <begin position="34"/>
        <end position="119"/>
    </location>
</feature>
<dbReference type="PROSITE" id="PS50920">
    <property type="entry name" value="SOLCAR"/>
    <property type="match status" value="3"/>
</dbReference>
<dbReference type="SUPFAM" id="SSF103506">
    <property type="entry name" value="Mitochondrial carrier"/>
    <property type="match status" value="1"/>
</dbReference>
<evidence type="ECO:0000313" key="12">
    <source>
        <dbReference type="EMBL" id="KAK7112767.1"/>
    </source>
</evidence>
<dbReference type="GO" id="GO:0015217">
    <property type="term" value="F:ADP transmembrane transporter activity"/>
    <property type="evidence" value="ECO:0007669"/>
    <property type="project" value="TreeGrafter"/>
</dbReference>
<dbReference type="GO" id="GO:0044610">
    <property type="term" value="F:FMN transmembrane transporter activity"/>
    <property type="evidence" value="ECO:0007669"/>
    <property type="project" value="TreeGrafter"/>
</dbReference>
<feature type="repeat" description="Solcar" evidence="9">
    <location>
        <begin position="127"/>
        <end position="223"/>
    </location>
</feature>
<keyword evidence="6 11" id="KW-1133">Transmembrane helix</keyword>
<dbReference type="Proteomes" id="UP001374579">
    <property type="component" value="Unassembled WGS sequence"/>
</dbReference>
<dbReference type="PANTHER" id="PTHR45939:SF5">
    <property type="entry name" value="PEROXISOMAL MEMBRANE PROTEIN PMP34"/>
    <property type="match status" value="1"/>
</dbReference>
<evidence type="ECO:0000256" key="8">
    <source>
        <dbReference type="ARBA" id="ARBA00023140"/>
    </source>
</evidence>
<evidence type="ECO:0000256" key="9">
    <source>
        <dbReference type="PROSITE-ProRule" id="PRU00282"/>
    </source>
</evidence>
<dbReference type="InterPro" id="IPR002067">
    <property type="entry name" value="MCP"/>
</dbReference>